<dbReference type="InterPro" id="IPR039356">
    <property type="entry name" value="YfbR/HDDC2"/>
</dbReference>
<evidence type="ECO:0000259" key="2">
    <source>
        <dbReference type="Pfam" id="PF13023"/>
    </source>
</evidence>
<dbReference type="InterPro" id="IPR006674">
    <property type="entry name" value="HD_domain"/>
</dbReference>
<sequence>MVLNSPNPLRGSTESLTRSVPTRSPPAFFKRSCPDPDFPPKSRPSGSSPFVGRHPVRTARLQAVCQFGRIRCFIRTTKRKGWINQGIKGSESIADHMYRMALMSLIAGDVPGLNRGRSKIQIVHETAEAIVGDITPSDGVPKAVKSRMEQAALDEMCLVLGGGIRFLSAAEEIKELWMEYENNLSIESNLGKDFDKVEMILQALEYEMGKSVSFFCCNFVSFLIFLF</sequence>
<dbReference type="SUPFAM" id="SSF109604">
    <property type="entry name" value="HD-domain/PDEase-like"/>
    <property type="match status" value="1"/>
</dbReference>
<reference evidence="3 4" key="2">
    <citation type="submission" date="2019-11" db="EMBL/GenBank/DDBJ databases">
        <title>A de novo genome assembly of a pear dwarfing rootstock.</title>
        <authorList>
            <person name="Wang F."/>
            <person name="Wang J."/>
            <person name="Li S."/>
            <person name="Zhang Y."/>
            <person name="Fang M."/>
            <person name="Ma L."/>
            <person name="Zhao Y."/>
            <person name="Jiang S."/>
        </authorList>
    </citation>
    <scope>NUCLEOTIDE SEQUENCE [LARGE SCALE GENOMIC DNA]</scope>
    <source>
        <strain evidence="3">S2</strain>
        <tissue evidence="3">Leaf</tissue>
    </source>
</reference>
<dbReference type="GO" id="GO:0002953">
    <property type="term" value="F:5'-deoxynucleotidase activity"/>
    <property type="evidence" value="ECO:0007669"/>
    <property type="project" value="InterPro"/>
</dbReference>
<dbReference type="OrthoDB" id="10254258at2759"/>
<name>A0A5N5GFW7_9ROSA</name>
<dbReference type="Gene3D" id="1.10.3210.10">
    <property type="entry name" value="Hypothetical protein af1432"/>
    <property type="match status" value="1"/>
</dbReference>
<dbReference type="GO" id="GO:0005737">
    <property type="term" value="C:cytoplasm"/>
    <property type="evidence" value="ECO:0007669"/>
    <property type="project" value="TreeGrafter"/>
</dbReference>
<evidence type="ECO:0000313" key="4">
    <source>
        <dbReference type="Proteomes" id="UP000327157"/>
    </source>
</evidence>
<keyword evidence="4" id="KW-1185">Reference proteome</keyword>
<proteinExistence type="predicted"/>
<dbReference type="EMBL" id="SMOL01000453">
    <property type="protein sequence ID" value="KAB2614218.1"/>
    <property type="molecule type" value="Genomic_DNA"/>
</dbReference>
<dbReference type="AlphaFoldDB" id="A0A5N5GFW7"/>
<feature type="region of interest" description="Disordered" evidence="1">
    <location>
        <begin position="1"/>
        <end position="53"/>
    </location>
</feature>
<feature type="domain" description="HD" evidence="2">
    <location>
        <begin position="75"/>
        <end position="212"/>
    </location>
</feature>
<evidence type="ECO:0000256" key="1">
    <source>
        <dbReference type="SAM" id="MobiDB-lite"/>
    </source>
</evidence>
<comment type="caution">
    <text evidence="3">The sequence shown here is derived from an EMBL/GenBank/DDBJ whole genome shotgun (WGS) entry which is preliminary data.</text>
</comment>
<dbReference type="PANTHER" id="PTHR11845:SF17">
    <property type="entry name" value="5'-DEOXYNUCLEOTIDASE"/>
    <property type="match status" value="1"/>
</dbReference>
<accession>A0A5N5GFW7</accession>
<protein>
    <submittedName>
        <fullName evidence="3">HD domain-containing protein 2-like</fullName>
    </submittedName>
</protein>
<reference evidence="3 4" key="1">
    <citation type="submission" date="2019-09" db="EMBL/GenBank/DDBJ databases">
        <authorList>
            <person name="Ou C."/>
        </authorList>
    </citation>
    <scope>NUCLEOTIDE SEQUENCE [LARGE SCALE GENOMIC DNA]</scope>
    <source>
        <strain evidence="3">S2</strain>
        <tissue evidence="3">Leaf</tissue>
    </source>
</reference>
<gene>
    <name evidence="3" type="ORF">D8674_037305</name>
</gene>
<organism evidence="3 4">
    <name type="scientific">Pyrus ussuriensis x Pyrus communis</name>
    <dbReference type="NCBI Taxonomy" id="2448454"/>
    <lineage>
        <taxon>Eukaryota</taxon>
        <taxon>Viridiplantae</taxon>
        <taxon>Streptophyta</taxon>
        <taxon>Embryophyta</taxon>
        <taxon>Tracheophyta</taxon>
        <taxon>Spermatophyta</taxon>
        <taxon>Magnoliopsida</taxon>
        <taxon>eudicotyledons</taxon>
        <taxon>Gunneridae</taxon>
        <taxon>Pentapetalae</taxon>
        <taxon>rosids</taxon>
        <taxon>fabids</taxon>
        <taxon>Rosales</taxon>
        <taxon>Rosaceae</taxon>
        <taxon>Amygdaloideae</taxon>
        <taxon>Maleae</taxon>
        <taxon>Pyrus</taxon>
    </lineage>
</organism>
<dbReference type="Pfam" id="PF13023">
    <property type="entry name" value="HD_3"/>
    <property type="match status" value="1"/>
</dbReference>
<evidence type="ECO:0000313" key="3">
    <source>
        <dbReference type="EMBL" id="KAB2614218.1"/>
    </source>
</evidence>
<dbReference type="PANTHER" id="PTHR11845">
    <property type="entry name" value="5'-DEOXYNUCLEOTIDASE HDDC2"/>
    <property type="match status" value="1"/>
</dbReference>
<dbReference type="Proteomes" id="UP000327157">
    <property type="component" value="Unassembled WGS sequence"/>
</dbReference>
<feature type="compositionally biased region" description="Polar residues" evidence="1">
    <location>
        <begin position="1"/>
        <end position="22"/>
    </location>
</feature>